<dbReference type="Proteomes" id="UP000824533">
    <property type="component" value="Linkage Group LG12"/>
</dbReference>
<comment type="caution">
    <text evidence="1">The sequence shown here is derived from an EMBL/GenBank/DDBJ whole genome shotgun (WGS) entry which is preliminary data.</text>
</comment>
<name>A0ACC1D0Q3_9NEOP</name>
<evidence type="ECO:0000313" key="1">
    <source>
        <dbReference type="EMBL" id="KAJ0177148.1"/>
    </source>
</evidence>
<sequence length="334" mass="38109">MKCYLEANIIYISVSQKTRKILLNRETNNKENLKHKYAQCYCNCVTGKSLTMLLKASFTIFIMSYAAGIFAQKNSDVPNIDVTYNKQVLKTNIEHPSELSMDYDKNNLFYNYVEVDGIKTISKTAYLNLDTLKAAEIKDGTDLITSAIDNKNHKVYLGGKDGIYTFDYNTKKAFKLDVNDANEKSIWQLFYKDGLYFTTFDPEEQAFYCKSFDKVQKLTDDNNPRMRVLGVSNDNIIYFGNSTGLFYVQNSTGKATLLIEDIVVNAFNVDRDGELYFSTPSSLHHIKTKPKSVEKLTEFQDHSLWGFAIDGNGNIIYGSDDSIIRLVPTLTKQY</sequence>
<protein>
    <submittedName>
        <fullName evidence="1">Uncharacterized protein</fullName>
    </submittedName>
</protein>
<proteinExistence type="predicted"/>
<dbReference type="EMBL" id="CM034398">
    <property type="protein sequence ID" value="KAJ0177148.1"/>
    <property type="molecule type" value="Genomic_DNA"/>
</dbReference>
<evidence type="ECO:0000313" key="2">
    <source>
        <dbReference type="Proteomes" id="UP000824533"/>
    </source>
</evidence>
<accession>A0ACC1D0Q3</accession>
<organism evidence="1 2">
    <name type="scientific">Dendrolimus kikuchii</name>
    <dbReference type="NCBI Taxonomy" id="765133"/>
    <lineage>
        <taxon>Eukaryota</taxon>
        <taxon>Metazoa</taxon>
        <taxon>Ecdysozoa</taxon>
        <taxon>Arthropoda</taxon>
        <taxon>Hexapoda</taxon>
        <taxon>Insecta</taxon>
        <taxon>Pterygota</taxon>
        <taxon>Neoptera</taxon>
        <taxon>Endopterygota</taxon>
        <taxon>Lepidoptera</taxon>
        <taxon>Glossata</taxon>
        <taxon>Ditrysia</taxon>
        <taxon>Bombycoidea</taxon>
        <taxon>Lasiocampidae</taxon>
        <taxon>Dendrolimus</taxon>
    </lineage>
</organism>
<gene>
    <name evidence="1" type="ORF">K1T71_007157</name>
</gene>
<keyword evidence="2" id="KW-1185">Reference proteome</keyword>
<reference evidence="1 2" key="1">
    <citation type="journal article" date="2021" name="Front. Genet.">
        <title>Chromosome-Level Genome Assembly Reveals Significant Gene Expansion in the Toll and IMD Signaling Pathways of Dendrolimus kikuchii.</title>
        <authorList>
            <person name="Zhou J."/>
            <person name="Wu P."/>
            <person name="Xiong Z."/>
            <person name="Liu N."/>
            <person name="Zhao N."/>
            <person name="Ji M."/>
            <person name="Qiu Y."/>
            <person name="Yang B."/>
        </authorList>
    </citation>
    <scope>NUCLEOTIDE SEQUENCE [LARGE SCALE GENOMIC DNA]</scope>
    <source>
        <strain evidence="1">Ann1</strain>
    </source>
</reference>